<dbReference type="PANTHER" id="PTHR24567:SF74">
    <property type="entry name" value="HTH-TYPE TRANSCRIPTIONAL REGULATOR ARCR"/>
    <property type="match status" value="1"/>
</dbReference>
<dbReference type="PANTHER" id="PTHR24567">
    <property type="entry name" value="CRP FAMILY TRANSCRIPTIONAL REGULATORY PROTEIN"/>
    <property type="match status" value="1"/>
</dbReference>
<protein>
    <submittedName>
        <fullName evidence="2">cAMP-binding protein A</fullName>
    </submittedName>
</protein>
<dbReference type="Pfam" id="PF00027">
    <property type="entry name" value="cNMP_binding"/>
    <property type="match status" value="1"/>
</dbReference>
<dbReference type="SUPFAM" id="SSF51206">
    <property type="entry name" value="cAMP-binding domain-like"/>
    <property type="match status" value="1"/>
</dbReference>
<dbReference type="PRINTS" id="PR00103">
    <property type="entry name" value="CAMPKINASE"/>
</dbReference>
<feature type="domain" description="Cyclic nucleotide-binding" evidence="1">
    <location>
        <begin position="153"/>
        <end position="248"/>
    </location>
</feature>
<dbReference type="SMART" id="SM00100">
    <property type="entry name" value="cNMP"/>
    <property type="match status" value="1"/>
</dbReference>
<comment type="caution">
    <text evidence="2">The sequence shown here is derived from an EMBL/GenBank/DDBJ whole genome shotgun (WGS) entry which is preliminary data.</text>
</comment>
<evidence type="ECO:0000313" key="2">
    <source>
        <dbReference type="EMBL" id="GGY80129.1"/>
    </source>
</evidence>
<dbReference type="InterPro" id="IPR000595">
    <property type="entry name" value="cNMP-bd_dom"/>
</dbReference>
<dbReference type="InterPro" id="IPR014710">
    <property type="entry name" value="RmlC-like_jellyroll"/>
</dbReference>
<dbReference type="RefSeq" id="WP_189419355.1">
    <property type="nucleotide sequence ID" value="NZ_BMYZ01000002.1"/>
</dbReference>
<evidence type="ECO:0000259" key="1">
    <source>
        <dbReference type="PROSITE" id="PS50042"/>
    </source>
</evidence>
<keyword evidence="3" id="KW-1185">Reference proteome</keyword>
<evidence type="ECO:0000313" key="3">
    <source>
        <dbReference type="Proteomes" id="UP000619761"/>
    </source>
</evidence>
<dbReference type="Gene3D" id="2.60.120.10">
    <property type="entry name" value="Jelly Rolls"/>
    <property type="match status" value="1"/>
</dbReference>
<reference evidence="3" key="1">
    <citation type="journal article" date="2019" name="Int. J. Syst. Evol. Microbiol.">
        <title>The Global Catalogue of Microorganisms (GCM) 10K type strain sequencing project: providing services to taxonomists for standard genome sequencing and annotation.</title>
        <authorList>
            <consortium name="The Broad Institute Genomics Platform"/>
            <consortium name="The Broad Institute Genome Sequencing Center for Infectious Disease"/>
            <person name="Wu L."/>
            <person name="Ma J."/>
        </authorList>
    </citation>
    <scope>NUCLEOTIDE SEQUENCE [LARGE SCALE GENOMIC DNA]</scope>
    <source>
        <strain evidence="3">KCTC 32239</strain>
    </source>
</reference>
<proteinExistence type="predicted"/>
<dbReference type="InterPro" id="IPR050397">
    <property type="entry name" value="Env_Response_Regulators"/>
</dbReference>
<dbReference type="PROSITE" id="PS50042">
    <property type="entry name" value="CNMP_BINDING_3"/>
    <property type="match status" value="1"/>
</dbReference>
<dbReference type="Proteomes" id="UP000619761">
    <property type="component" value="Unassembled WGS sequence"/>
</dbReference>
<organism evidence="2 3">
    <name type="scientific">Cellvibrio zantedeschiae</name>
    <dbReference type="NCBI Taxonomy" id="1237077"/>
    <lineage>
        <taxon>Bacteria</taxon>
        <taxon>Pseudomonadati</taxon>
        <taxon>Pseudomonadota</taxon>
        <taxon>Gammaproteobacteria</taxon>
        <taxon>Cellvibrionales</taxon>
        <taxon>Cellvibrionaceae</taxon>
        <taxon>Cellvibrio</taxon>
    </lineage>
</organism>
<name>A0ABQ3B669_9GAMM</name>
<sequence>MHLPTKQSDSISDIAIKSRSLTELFLQNLLPAANPIEISVSNDIFADQPNTRLLLITEGQVYYRVRGKLVAILEEGDLIGLTRSLNLNEGVFSCIETVQLVPYERDELIAHVNSDLKLQKNWAHYLVCNIAFYQQALAQEIRAEFQPQAGFIHFHKGEIIIQQGDEADKVYTLLDGSADAICDGVKVGEVNTNEIFGALAVFTRQPRIASVIATSDCTVLAVRKEEFVDLIDHQPQICLGLIEEMASKINQLNNQLLAKQ</sequence>
<dbReference type="CDD" id="cd00038">
    <property type="entry name" value="CAP_ED"/>
    <property type="match status" value="1"/>
</dbReference>
<gene>
    <name evidence="2" type="primary">cbpA</name>
    <name evidence="2" type="ORF">GCM10011613_26450</name>
</gene>
<dbReference type="InterPro" id="IPR018490">
    <property type="entry name" value="cNMP-bd_dom_sf"/>
</dbReference>
<dbReference type="EMBL" id="BMYZ01000002">
    <property type="protein sequence ID" value="GGY80129.1"/>
    <property type="molecule type" value="Genomic_DNA"/>
</dbReference>
<accession>A0ABQ3B669</accession>